<reference evidence="1 2" key="1">
    <citation type="submission" date="2018-06" db="EMBL/GenBank/DDBJ databases">
        <title>Comparative genomics reveals the genomic features of Rhizophagus irregularis, R. cerebriforme, R. diaphanum and Gigaspora rosea, and their symbiotic lifestyle signature.</title>
        <authorList>
            <person name="Morin E."/>
            <person name="San Clemente H."/>
            <person name="Chen E.C.H."/>
            <person name="De La Providencia I."/>
            <person name="Hainaut M."/>
            <person name="Kuo A."/>
            <person name="Kohler A."/>
            <person name="Murat C."/>
            <person name="Tang N."/>
            <person name="Roy S."/>
            <person name="Loubradou J."/>
            <person name="Henrissat B."/>
            <person name="Grigoriev I.V."/>
            <person name="Corradi N."/>
            <person name="Roux C."/>
            <person name="Martin F.M."/>
        </authorList>
    </citation>
    <scope>NUCLEOTIDE SEQUENCE [LARGE SCALE GENOMIC DNA]</scope>
    <source>
        <strain evidence="1 2">DAOM 227022</strain>
    </source>
</reference>
<keyword evidence="2" id="KW-1185">Reference proteome</keyword>
<dbReference type="Proteomes" id="UP000265703">
    <property type="component" value="Unassembled WGS sequence"/>
</dbReference>
<protein>
    <submittedName>
        <fullName evidence="1">Uncharacterized protein</fullName>
    </submittedName>
</protein>
<dbReference type="EMBL" id="QKYT01000515">
    <property type="protein sequence ID" value="RIA84148.1"/>
    <property type="molecule type" value="Genomic_DNA"/>
</dbReference>
<dbReference type="OrthoDB" id="2439756at2759"/>
<accession>A0A397SDS2</accession>
<organism evidence="1 2">
    <name type="scientific">Glomus cerebriforme</name>
    <dbReference type="NCBI Taxonomy" id="658196"/>
    <lineage>
        <taxon>Eukaryota</taxon>
        <taxon>Fungi</taxon>
        <taxon>Fungi incertae sedis</taxon>
        <taxon>Mucoromycota</taxon>
        <taxon>Glomeromycotina</taxon>
        <taxon>Glomeromycetes</taxon>
        <taxon>Glomerales</taxon>
        <taxon>Glomeraceae</taxon>
        <taxon>Glomus</taxon>
    </lineage>
</organism>
<sequence>MVFQSEIPNYLATHQEEVTTLEEDTYIFGTLEYNQNFDAEIIKKAILEEFEHGCQGSSSHVIILEPEDNLNSNQAILEAANMYKADFNLLKTAYLDIVANDAIFHHLVRCQA</sequence>
<evidence type="ECO:0000313" key="1">
    <source>
        <dbReference type="EMBL" id="RIA84148.1"/>
    </source>
</evidence>
<proteinExistence type="predicted"/>
<name>A0A397SDS2_9GLOM</name>
<evidence type="ECO:0000313" key="2">
    <source>
        <dbReference type="Proteomes" id="UP000265703"/>
    </source>
</evidence>
<dbReference type="AlphaFoldDB" id="A0A397SDS2"/>
<comment type="caution">
    <text evidence="1">The sequence shown here is derived from an EMBL/GenBank/DDBJ whole genome shotgun (WGS) entry which is preliminary data.</text>
</comment>
<gene>
    <name evidence="1" type="ORF">C1645_832734</name>
</gene>